<dbReference type="OMA" id="CHCTRSM"/>
<dbReference type="PANTHER" id="PTHR12446">
    <property type="entry name" value="TESMIN/TSO1-RELATED"/>
    <property type="match status" value="1"/>
</dbReference>
<keyword evidence="3" id="KW-0539">Nucleus</keyword>
<feature type="region of interest" description="Disordered" evidence="4">
    <location>
        <begin position="131"/>
        <end position="162"/>
    </location>
</feature>
<dbReference type="GO" id="GO:0006355">
    <property type="term" value="P:regulation of DNA-templated transcription"/>
    <property type="evidence" value="ECO:0007669"/>
    <property type="project" value="TreeGrafter"/>
</dbReference>
<accession>A0A0J9YAT9</accession>
<evidence type="ECO:0000256" key="3">
    <source>
        <dbReference type="ARBA" id="ARBA00023242"/>
    </source>
</evidence>
<dbReference type="InterPro" id="IPR005172">
    <property type="entry name" value="CRC"/>
</dbReference>
<protein>
    <submittedName>
        <fullName evidence="6">BMA-LIN-54, isoform b</fullName>
    </submittedName>
</protein>
<dbReference type="GO" id="GO:0005634">
    <property type="term" value="C:nucleus"/>
    <property type="evidence" value="ECO:0007669"/>
    <property type="project" value="UniProtKB-SubCell"/>
</dbReference>
<evidence type="ECO:0000256" key="2">
    <source>
        <dbReference type="ARBA" id="ARBA00007267"/>
    </source>
</evidence>
<reference evidence="6" key="2">
    <citation type="submission" date="2012-12" db="EMBL/GenBank/DDBJ databases">
        <authorList>
            <person name="Gao Y.W."/>
            <person name="Fan S.T."/>
            <person name="Sun H.T."/>
            <person name="Wang Z."/>
            <person name="Gao X.L."/>
            <person name="Li Y.G."/>
            <person name="Wang T.C."/>
            <person name="Zhang K."/>
            <person name="Xu W.W."/>
            <person name="Yu Z.J."/>
            <person name="Xia X.Z."/>
        </authorList>
    </citation>
    <scope>NUCLEOTIDE SEQUENCE</scope>
    <source>
        <strain evidence="6">FR3</strain>
    </source>
</reference>
<feature type="compositionally biased region" description="Basic and acidic residues" evidence="4">
    <location>
        <begin position="143"/>
        <end position="154"/>
    </location>
</feature>
<feature type="region of interest" description="Disordered" evidence="4">
    <location>
        <begin position="241"/>
        <end position="260"/>
    </location>
</feature>
<dbReference type="Pfam" id="PF03638">
    <property type="entry name" value="TCR"/>
    <property type="match status" value="2"/>
</dbReference>
<organism evidence="6">
    <name type="scientific">Brugia malayi</name>
    <name type="common">Filarial nematode worm</name>
    <dbReference type="NCBI Taxonomy" id="6279"/>
    <lineage>
        <taxon>Eukaryota</taxon>
        <taxon>Metazoa</taxon>
        <taxon>Ecdysozoa</taxon>
        <taxon>Nematoda</taxon>
        <taxon>Chromadorea</taxon>
        <taxon>Rhabditida</taxon>
        <taxon>Spirurina</taxon>
        <taxon>Spiruromorpha</taxon>
        <taxon>Filarioidea</taxon>
        <taxon>Onchocercidae</taxon>
        <taxon>Brugia</taxon>
    </lineage>
</organism>
<dbReference type="WormBase" id="Bm4707b">
    <property type="protein sequence ID" value="BM02209"/>
    <property type="gene ID" value="WBGene00224968"/>
    <property type="gene designation" value="Bma-lin-54"/>
</dbReference>
<evidence type="ECO:0000256" key="4">
    <source>
        <dbReference type="SAM" id="MobiDB-lite"/>
    </source>
</evidence>
<evidence type="ECO:0000313" key="7">
    <source>
        <dbReference type="WormBase" id="Bm4707b"/>
    </source>
</evidence>
<name>A0A0J9YAT9_BRUMA</name>
<evidence type="ECO:0000259" key="5">
    <source>
        <dbReference type="PROSITE" id="PS51634"/>
    </source>
</evidence>
<dbReference type="InterPro" id="IPR033467">
    <property type="entry name" value="Tesmin/TSO1-like_CXC"/>
</dbReference>
<proteinExistence type="inferred from homology"/>
<evidence type="ECO:0000313" key="6">
    <source>
        <dbReference type="EMBL" id="CDQ05157.1"/>
    </source>
</evidence>
<sequence>MVIFAFVVHTHTFLSYVQQSRDNALHAFIIETIGIYSRFTSTCQAKKINYFVITVTMSSGNRRQKELQKQQQQQIIVHEEIVQEEVVADELVDDAQISEEIVEEVDVEGEVEDDVEYRLQADGSYRVVYPSRASSIPSGSRHSPYDDSQHERLSVGETSDSQLCDSEVGQVQRGRVVPAHVFAVRGNRIYRIDRSGGSTTTTPVRTLSETNRGVVDQIWIYPEIATCAAGTYFQKTESDWRGREVSSKSRPPQTGPLSPPLAYRAAQASVQRNRVFTPVLAAKLAPKKRPLGSKKPCHCTRSMCLKLYCDCFANGEFCNDCDCKDCKNTIEYEIERTRAIRLSLERNPNAFKPKIGVATNRQVEPERLHQKGCHCKKSNCLKNYCECYEAKVPCTDRCKCICCRNTESDRAARLANTKSATALTDIRSVATLGNADFHKATLYSDEDSDDEVQEPSDPKTLPWFYMTDEVVEAATLCLVAQAEEIESSGQATQVEIEKAILKEFGRCLGQVIESALKNSKKTLGS</sequence>
<feature type="domain" description="CRC" evidence="5">
    <location>
        <begin position="293"/>
        <end position="408"/>
    </location>
</feature>
<dbReference type="SMART" id="SM01114">
    <property type="entry name" value="CXC"/>
    <property type="match status" value="2"/>
</dbReference>
<dbReference type="PANTHER" id="PTHR12446:SF34">
    <property type="entry name" value="PROTEIN LIN-54 HOMOLOG"/>
    <property type="match status" value="1"/>
</dbReference>
<reference evidence="6" key="1">
    <citation type="journal article" date="2007" name="Science">
        <title>Draft genome of the filarial nematode parasite Brugia malayi.</title>
        <authorList>
            <person name="Ghedin E."/>
            <person name="Wang S."/>
            <person name="Spiro D."/>
            <person name="Caler E."/>
            <person name="Zhao Q."/>
            <person name="Crabtree J."/>
            <person name="Allen J.E."/>
            <person name="Delcher A.L."/>
            <person name="Guiliano D.B."/>
            <person name="Miranda-Saavedra D."/>
            <person name="Angiuoli S.V."/>
            <person name="Creasy T."/>
            <person name="Amedeo P."/>
            <person name="Haas B."/>
            <person name="El-Sayed N.M."/>
            <person name="Wortman J.R."/>
            <person name="Feldblyum T."/>
            <person name="Tallon L."/>
            <person name="Schatz M."/>
            <person name="Shumway M."/>
            <person name="Koo H."/>
            <person name="Salzberg S.L."/>
            <person name="Schobel S."/>
            <person name="Pertea M."/>
            <person name="Pop M."/>
            <person name="White O."/>
            <person name="Barton G.J."/>
            <person name="Carlow C.K."/>
            <person name="Crawford M.J."/>
            <person name="Daub J."/>
            <person name="Dimmic M.W."/>
            <person name="Estes C.F."/>
            <person name="Foster J.M."/>
            <person name="Ganatra M."/>
            <person name="Gregory W.F."/>
            <person name="Johnson N.M."/>
            <person name="Jin J."/>
            <person name="Komuniecki R."/>
            <person name="Korf I."/>
            <person name="Kumar S."/>
            <person name="Laney S."/>
            <person name="Li B.W."/>
            <person name="Li W."/>
            <person name="Lindblom T.H."/>
            <person name="Lustigman S."/>
            <person name="Ma D."/>
            <person name="Maina C.V."/>
            <person name="Martin D.M."/>
            <person name="McCarter J.P."/>
            <person name="McReynolds L."/>
            <person name="Mitreva M."/>
            <person name="Nutman T.B."/>
            <person name="Parkinson J."/>
            <person name="Peregrin-Alvarez J.M."/>
            <person name="Poole C."/>
            <person name="Ren Q."/>
            <person name="Saunders L."/>
            <person name="Sluder A.E."/>
            <person name="Smith K."/>
            <person name="Stanke M."/>
            <person name="Unnasch T.R."/>
            <person name="Ware J."/>
            <person name="Wei A.D."/>
            <person name="Weil G."/>
            <person name="Williams D.J."/>
            <person name="Zhang Y."/>
            <person name="Williams S.A."/>
            <person name="Fraser-Liggett C."/>
            <person name="Slatko B."/>
            <person name="Blaxter M.L."/>
            <person name="Scott A.L."/>
        </authorList>
    </citation>
    <scope>NUCLEOTIDE SEQUENCE</scope>
    <source>
        <strain evidence="6">FR3</strain>
    </source>
</reference>
<feature type="compositionally biased region" description="Polar residues" evidence="4">
    <location>
        <begin position="132"/>
        <end position="141"/>
    </location>
</feature>
<gene>
    <name evidence="7" type="primary">bma-lin-54</name>
    <name evidence="6" type="synonym">Bma-lin-54</name>
    <name evidence="7" type="ORF">Bm4707</name>
    <name evidence="6" type="ORF">BM_Bm4707</name>
</gene>
<dbReference type="EMBL" id="LN856813">
    <property type="protein sequence ID" value="CDQ05157.1"/>
    <property type="molecule type" value="Genomic_DNA"/>
</dbReference>
<dbReference type="AlphaFoldDB" id="A0A0J9YAT9"/>
<comment type="similarity">
    <text evidence="2">Belongs to the lin-54 family.</text>
</comment>
<dbReference type="InterPro" id="IPR028307">
    <property type="entry name" value="Lin-54_fam"/>
</dbReference>
<evidence type="ECO:0000256" key="1">
    <source>
        <dbReference type="ARBA" id="ARBA00004123"/>
    </source>
</evidence>
<comment type="subcellular location">
    <subcellularLocation>
        <location evidence="1">Nucleus</location>
    </subcellularLocation>
</comment>
<dbReference type="PROSITE" id="PS51634">
    <property type="entry name" value="CRC"/>
    <property type="match status" value="1"/>
</dbReference>